<dbReference type="InterPro" id="IPR009050">
    <property type="entry name" value="Globin-like_sf"/>
</dbReference>
<evidence type="ECO:0000256" key="6">
    <source>
        <dbReference type="ARBA" id="ARBA00022549"/>
    </source>
</evidence>
<gene>
    <name evidence="17" type="primary">cpeA</name>
</gene>
<keyword evidence="10 15" id="KW-0157">Chromophore</keyword>
<keyword evidence="8 15" id="KW-0605">Phycobilisome</keyword>
<keyword evidence="5 15" id="KW-0602">Photosynthesis</keyword>
<organism evidence="17">
    <name type="scientific">Melanthalia intermedia</name>
    <dbReference type="NCBI Taxonomy" id="172989"/>
    <lineage>
        <taxon>Eukaryota</taxon>
        <taxon>Rhodophyta</taxon>
        <taxon>Florideophyceae</taxon>
        <taxon>Rhodymeniophycidae</taxon>
        <taxon>Gracilariales</taxon>
        <taxon>Gracilariaceae</taxon>
        <taxon>Melanthalia</taxon>
    </lineage>
</organism>
<comment type="similarity">
    <text evidence="2 15">Belongs to the phycobiliprotein family.</text>
</comment>
<accession>A0A345UAL1</accession>
<evidence type="ECO:0000256" key="3">
    <source>
        <dbReference type="ARBA" id="ARBA00022448"/>
    </source>
</evidence>
<dbReference type="PANTHER" id="PTHR34011:SF4">
    <property type="entry name" value="C-PHYCOCYANIN ALPHA SUBUNIT"/>
    <property type="match status" value="1"/>
</dbReference>
<proteinExistence type="inferred from homology"/>
<evidence type="ECO:0000256" key="15">
    <source>
        <dbReference type="RuleBase" id="RU004438"/>
    </source>
</evidence>
<evidence type="ECO:0000256" key="5">
    <source>
        <dbReference type="ARBA" id="ARBA00022531"/>
    </source>
</evidence>
<evidence type="ECO:0000313" key="17">
    <source>
        <dbReference type="EMBL" id="AXI97497.1"/>
    </source>
</evidence>
<dbReference type="GeneID" id="37624176"/>
<evidence type="ECO:0000256" key="11">
    <source>
        <dbReference type="ARBA" id="ARBA00023078"/>
    </source>
</evidence>
<evidence type="ECO:0000256" key="7">
    <source>
        <dbReference type="ARBA" id="ARBA00022640"/>
    </source>
</evidence>
<keyword evidence="13 15" id="KW-0089">Bile pigment</keyword>
<dbReference type="SUPFAM" id="SSF46458">
    <property type="entry name" value="Globin-like"/>
    <property type="match status" value="1"/>
</dbReference>
<keyword evidence="6" id="KW-0042">Antenna complex</keyword>
<reference evidence="17" key="1">
    <citation type="submission" date="2018-05" db="EMBL/GenBank/DDBJ databases">
        <title>Organellar genomes of Gracilariaceae.</title>
        <authorList>
            <person name="Iha C."/>
            <person name="Oliveira M.C."/>
        </authorList>
    </citation>
    <scope>NUCLEOTIDE SEQUENCE</scope>
</reference>
<evidence type="ECO:0000256" key="9">
    <source>
        <dbReference type="ARBA" id="ARBA00022982"/>
    </source>
</evidence>
<evidence type="ECO:0000256" key="10">
    <source>
        <dbReference type="ARBA" id="ARBA00022991"/>
    </source>
</evidence>
<evidence type="ECO:0000256" key="8">
    <source>
        <dbReference type="ARBA" id="ARBA00022738"/>
    </source>
</evidence>
<keyword evidence="3 15" id="KW-0813">Transport</keyword>
<dbReference type="PIRSF" id="PIRSF000081">
    <property type="entry name" value="Phycocyanin"/>
    <property type="match status" value="1"/>
</dbReference>
<protein>
    <submittedName>
        <fullName evidence="17">Phycoerythrin subunit a</fullName>
    </submittedName>
</protein>
<evidence type="ECO:0000256" key="4">
    <source>
        <dbReference type="ARBA" id="ARBA00022528"/>
    </source>
</evidence>
<evidence type="ECO:0000256" key="1">
    <source>
        <dbReference type="ARBA" id="ARBA00004185"/>
    </source>
</evidence>
<dbReference type="InterPro" id="IPR012128">
    <property type="entry name" value="Phycobilisome_asu/bsu"/>
</dbReference>
<dbReference type="Pfam" id="PF00502">
    <property type="entry name" value="Phycobilisome"/>
    <property type="match status" value="1"/>
</dbReference>
<dbReference type="GO" id="GO:0015979">
    <property type="term" value="P:photosynthesis"/>
    <property type="evidence" value="ECO:0007669"/>
    <property type="project" value="UniProtKB-KW"/>
</dbReference>
<keyword evidence="11 15" id="KW-0793">Thylakoid</keyword>
<dbReference type="Gene3D" id="1.10.490.20">
    <property type="entry name" value="Phycocyanins"/>
    <property type="match status" value="1"/>
</dbReference>
<dbReference type="AlphaFoldDB" id="A0A345UAL1"/>
<evidence type="ECO:0000256" key="12">
    <source>
        <dbReference type="ARBA" id="ARBA00023136"/>
    </source>
</evidence>
<dbReference type="InterPro" id="IPR038719">
    <property type="entry name" value="Phycobilisome_asu/bsu_sf"/>
</dbReference>
<feature type="binding site" description="covalent" evidence="14">
    <location>
        <position position="82"/>
    </location>
    <ligand>
        <name>(2R,3E)-phycocyanobilin</name>
        <dbReference type="ChEBI" id="CHEBI:85275"/>
        <label>2</label>
    </ligand>
</feature>
<name>A0A345UAL1_9FLOR</name>
<dbReference type="RefSeq" id="YP_009511620.1">
    <property type="nucleotide sequence ID" value="NC_039145.1"/>
</dbReference>
<dbReference type="PANTHER" id="PTHR34011">
    <property type="entry name" value="PHYCOBILISOME 32.1 KDA LINKER POLYPEPTIDE, PHYCOCYANIN-ASSOCIATED, ROD 2-RELATED"/>
    <property type="match status" value="1"/>
</dbReference>
<keyword evidence="9 15" id="KW-0249">Electron transport</keyword>
<keyword evidence="16" id="KW-0175">Coiled coil</keyword>
<geneLocation type="chloroplast" evidence="17"/>
<evidence type="ECO:0000256" key="13">
    <source>
        <dbReference type="ARBA" id="ARBA00023307"/>
    </source>
</evidence>
<keyword evidence="12 15" id="KW-0472">Membrane</keyword>
<evidence type="ECO:0000256" key="14">
    <source>
        <dbReference type="PIRSR" id="PIRSR000081-1"/>
    </source>
</evidence>
<dbReference type="EMBL" id="MH396016">
    <property type="protein sequence ID" value="AXI97497.1"/>
    <property type="molecule type" value="Genomic_DNA"/>
</dbReference>
<evidence type="ECO:0000256" key="2">
    <source>
        <dbReference type="ARBA" id="ARBA00008182"/>
    </source>
</evidence>
<comment type="subcellular location">
    <subcellularLocation>
        <location evidence="1 15">Plastid</location>
        <location evidence="1 15">Chloroplast thylakoid membrane</location>
        <topology evidence="1 15">Peripheral membrane protein</topology>
        <orientation evidence="1 15">Stromal side</orientation>
    </subcellularLocation>
</comment>
<evidence type="ECO:0000256" key="16">
    <source>
        <dbReference type="SAM" id="Coils"/>
    </source>
</evidence>
<feature type="coiled-coil region" evidence="16">
    <location>
        <begin position="24"/>
        <end position="58"/>
    </location>
</feature>
<dbReference type="GO" id="GO:0009535">
    <property type="term" value="C:chloroplast thylakoid membrane"/>
    <property type="evidence" value="ECO:0007669"/>
    <property type="project" value="UniProtKB-SubCell"/>
</dbReference>
<keyword evidence="7 15" id="KW-0934">Plastid</keyword>
<sequence>MKSVITTVISAADAAGRFPSSSDLQSVQGNIQRASARLEAAEKLANNHEAVVKEAGDACFAKYSYLKNAGEAGENQDKINKCYRDLDHYMRLINYSLIVGGTGPLDEWGIAGAREVYRALNLPSSAYIAAFAFSRDRLCVSRDMSSQAAVEYSGALDYIINSLS</sequence>
<keyword evidence="4 15" id="KW-0150">Chloroplast</keyword>
<dbReference type="CDD" id="cd14769">
    <property type="entry name" value="PE_alpha"/>
    <property type="match status" value="1"/>
</dbReference>
<dbReference type="GO" id="GO:0030089">
    <property type="term" value="C:phycobilisome"/>
    <property type="evidence" value="ECO:0007669"/>
    <property type="project" value="UniProtKB-KW"/>
</dbReference>